<organism evidence="1 2">
    <name type="scientific">Haloferax elongans ATCC BAA-1513</name>
    <dbReference type="NCBI Taxonomy" id="1230453"/>
    <lineage>
        <taxon>Archaea</taxon>
        <taxon>Methanobacteriati</taxon>
        <taxon>Methanobacteriota</taxon>
        <taxon>Stenosarchaea group</taxon>
        <taxon>Halobacteria</taxon>
        <taxon>Halobacteriales</taxon>
        <taxon>Haloferacaceae</taxon>
        <taxon>Haloferax</taxon>
    </lineage>
</organism>
<proteinExistence type="predicted"/>
<evidence type="ECO:0000313" key="1">
    <source>
        <dbReference type="EMBL" id="ELZ88994.1"/>
    </source>
</evidence>
<keyword evidence="2" id="KW-1185">Reference proteome</keyword>
<dbReference type="STRING" id="1230453.C453_00760"/>
<protein>
    <submittedName>
        <fullName evidence="1">Zinc ABC transporter substrate-binding protein</fullName>
    </submittedName>
</protein>
<dbReference type="PATRIC" id="fig|1230453.4.peg.143"/>
<dbReference type="EMBL" id="AOLK01000003">
    <property type="protein sequence ID" value="ELZ88994.1"/>
    <property type="molecule type" value="Genomic_DNA"/>
</dbReference>
<dbReference type="Proteomes" id="UP000011612">
    <property type="component" value="Unassembled WGS sequence"/>
</dbReference>
<evidence type="ECO:0000313" key="2">
    <source>
        <dbReference type="Proteomes" id="UP000011612"/>
    </source>
</evidence>
<comment type="caution">
    <text evidence="1">The sequence shown here is derived from an EMBL/GenBank/DDBJ whole genome shotgun (WGS) entry which is preliminary data.</text>
</comment>
<accession>M0I0U7</accession>
<gene>
    <name evidence="1" type="ORF">C453_00760</name>
</gene>
<dbReference type="Gene3D" id="3.40.50.1980">
    <property type="entry name" value="Nitrogenase molybdenum iron protein domain"/>
    <property type="match status" value="1"/>
</dbReference>
<name>M0I0U7_HALEO</name>
<dbReference type="AlphaFoldDB" id="M0I0U7"/>
<sequence>MTQYTRRRLITVGLGAATVGTLAGCTSNDVGSSTGCGNGPEVQSSFFVSEHNLQYVCSDPLESQKAANQLVAETDATEVLPLTPLPEQTQEWIDNDWGYVEIMESVNLGTLKKALGAA</sequence>
<dbReference type="PROSITE" id="PS51257">
    <property type="entry name" value="PROKAR_LIPOPROTEIN"/>
    <property type="match status" value="1"/>
</dbReference>
<reference evidence="1 2" key="1">
    <citation type="journal article" date="2014" name="PLoS Genet.">
        <title>Phylogenetically driven sequencing of extremely halophilic archaea reveals strategies for static and dynamic osmo-response.</title>
        <authorList>
            <person name="Becker E.A."/>
            <person name="Seitzer P.M."/>
            <person name="Tritt A."/>
            <person name="Larsen D."/>
            <person name="Krusor M."/>
            <person name="Yao A.I."/>
            <person name="Wu D."/>
            <person name="Madern D."/>
            <person name="Eisen J.A."/>
            <person name="Darling A.E."/>
            <person name="Facciotti M.T."/>
        </authorList>
    </citation>
    <scope>NUCLEOTIDE SEQUENCE [LARGE SCALE GENOMIC DNA]</scope>
    <source>
        <strain evidence="1 2">ATCC BAA-1513</strain>
    </source>
</reference>